<evidence type="ECO:0000313" key="2">
    <source>
        <dbReference type="EMBL" id="CAG5093060.1"/>
    </source>
</evidence>
<reference evidence="2" key="1">
    <citation type="submission" date="2021-04" db="EMBL/GenBank/DDBJ databases">
        <authorList>
            <person name="Chebbi M.A.C M."/>
        </authorList>
    </citation>
    <scope>NUCLEOTIDE SEQUENCE</scope>
</reference>
<evidence type="ECO:0000259" key="1">
    <source>
        <dbReference type="Pfam" id="PF21788"/>
    </source>
</evidence>
<dbReference type="EMBL" id="CAJNRD030001120">
    <property type="protein sequence ID" value="CAG5093060.1"/>
    <property type="molecule type" value="Genomic_DNA"/>
</dbReference>
<feature type="domain" description="Transposable element P transposase-like GTP-binding insertion" evidence="1">
    <location>
        <begin position="1"/>
        <end position="54"/>
    </location>
</feature>
<gene>
    <name evidence="2" type="ORF">HICCMSTLAB_LOCUS6561</name>
</gene>
<name>A0A8J2MSI7_COTCN</name>
<dbReference type="InterPro" id="IPR048366">
    <property type="entry name" value="TNP-like_GBD"/>
</dbReference>
<organism evidence="2 3">
    <name type="scientific">Cotesia congregata</name>
    <name type="common">Parasitoid wasp</name>
    <name type="synonym">Apanteles congregatus</name>
    <dbReference type="NCBI Taxonomy" id="51543"/>
    <lineage>
        <taxon>Eukaryota</taxon>
        <taxon>Metazoa</taxon>
        <taxon>Ecdysozoa</taxon>
        <taxon>Arthropoda</taxon>
        <taxon>Hexapoda</taxon>
        <taxon>Insecta</taxon>
        <taxon>Pterygota</taxon>
        <taxon>Neoptera</taxon>
        <taxon>Endopterygota</taxon>
        <taxon>Hymenoptera</taxon>
        <taxon>Apocrita</taxon>
        <taxon>Ichneumonoidea</taxon>
        <taxon>Braconidae</taxon>
        <taxon>Microgastrinae</taxon>
        <taxon>Cotesia</taxon>
    </lineage>
</organism>
<keyword evidence="3" id="KW-1185">Reference proteome</keyword>
<comment type="caution">
    <text evidence="2">The sequence shown here is derived from an EMBL/GenBank/DDBJ whole genome shotgun (WGS) entry which is preliminary data.</text>
</comment>
<dbReference type="AlphaFoldDB" id="A0A8J2MSI7"/>
<evidence type="ECO:0000313" key="3">
    <source>
        <dbReference type="Proteomes" id="UP000786811"/>
    </source>
</evidence>
<proteinExistence type="predicted"/>
<dbReference type="Pfam" id="PF21788">
    <property type="entry name" value="TNP-like_GBD"/>
    <property type="match status" value="1"/>
</dbReference>
<dbReference type="Proteomes" id="UP000786811">
    <property type="component" value="Unassembled WGS sequence"/>
</dbReference>
<dbReference type="OrthoDB" id="7697986at2759"/>
<accession>A0A8J2MSI7</accession>
<protein>
    <recommendedName>
        <fullName evidence="1">Transposable element P transposase-like GTP-binding insertion domain-containing protein</fullName>
    </recommendedName>
</protein>
<sequence length="73" mass="8563">MNVRLAEELFSKPLRVAMMTWQNDCTELKDSGPTIKFMERVDNLIKAMSSRTPESALRSNDECPMRQVLYYFQ</sequence>